<protein>
    <recommendedName>
        <fullName evidence="5">C2H2-type domain-containing protein</fullName>
    </recommendedName>
</protein>
<evidence type="ECO:0008006" key="5">
    <source>
        <dbReference type="Google" id="ProtNLM"/>
    </source>
</evidence>
<keyword evidence="2" id="KW-0812">Transmembrane</keyword>
<gene>
    <name evidence="3" type="ORF">H9660_11935</name>
</gene>
<keyword evidence="2" id="KW-1133">Transmembrane helix</keyword>
<keyword evidence="2" id="KW-0472">Membrane</keyword>
<dbReference type="RefSeq" id="WP_191750608.1">
    <property type="nucleotide sequence ID" value="NZ_JACSQZ010000047.1"/>
</dbReference>
<feature type="region of interest" description="Disordered" evidence="1">
    <location>
        <begin position="52"/>
        <end position="98"/>
    </location>
</feature>
<proteinExistence type="predicted"/>
<organism evidence="3 4">
    <name type="scientific">Clostridium gallinarum</name>
    <dbReference type="NCBI Taxonomy" id="2762246"/>
    <lineage>
        <taxon>Bacteria</taxon>
        <taxon>Bacillati</taxon>
        <taxon>Bacillota</taxon>
        <taxon>Clostridia</taxon>
        <taxon>Eubacteriales</taxon>
        <taxon>Clostridiaceae</taxon>
        <taxon>Clostridium</taxon>
    </lineage>
</organism>
<feature type="compositionally biased region" description="Basic and acidic residues" evidence="1">
    <location>
        <begin position="113"/>
        <end position="124"/>
    </location>
</feature>
<sequence>MIKNKIKEFLNNKRVQAIAGSVAGVLIVTLAGTMILHNKSIENKTVAVEKNTEKENKVEDKNGSVEENKENEDKDVKEQLEELKNTDTSNLSDEEKKELENKIADIESKIANEGTKEESVENNKEVASTTSNSTSNSTSSKNDVVQNNNNNKVQTNNTNNKVENNSTSSNTTESKPNNNVNNNTNNNNTNNNNTVNNTTTNDKHEHTHNWVAITTTVHHDEEGHWENVLVSEAWTEEVPVYEEREVMICNDCGEELSASNAYDHIENHLLNGGKGSWREEWRQVQVGTNKINHEAVYEKKWVVDKAAWDETVVTGYKCSICGETK</sequence>
<reference evidence="3 4" key="1">
    <citation type="submission" date="2020-08" db="EMBL/GenBank/DDBJ databases">
        <title>A Genomic Blueprint of the Chicken Gut Microbiome.</title>
        <authorList>
            <person name="Gilroy R."/>
            <person name="Ravi A."/>
            <person name="Getino M."/>
            <person name="Pursley I."/>
            <person name="Horton D.L."/>
            <person name="Alikhan N.-F."/>
            <person name="Baker D."/>
            <person name="Gharbi K."/>
            <person name="Hall N."/>
            <person name="Watson M."/>
            <person name="Adriaenssens E.M."/>
            <person name="Foster-Nyarko E."/>
            <person name="Jarju S."/>
            <person name="Secka A."/>
            <person name="Antonio M."/>
            <person name="Oren A."/>
            <person name="Chaudhuri R."/>
            <person name="La Ragione R.M."/>
            <person name="Hildebrand F."/>
            <person name="Pallen M.J."/>
        </authorList>
    </citation>
    <scope>NUCLEOTIDE SEQUENCE [LARGE SCALE GENOMIC DNA]</scope>
    <source>
        <strain evidence="3 4">Sa3CUN1</strain>
    </source>
</reference>
<evidence type="ECO:0000313" key="3">
    <source>
        <dbReference type="EMBL" id="MBD7915855.1"/>
    </source>
</evidence>
<evidence type="ECO:0000313" key="4">
    <source>
        <dbReference type="Proteomes" id="UP000640335"/>
    </source>
</evidence>
<feature type="transmembrane region" description="Helical" evidence="2">
    <location>
        <begin position="15"/>
        <end position="36"/>
    </location>
</feature>
<keyword evidence="4" id="KW-1185">Reference proteome</keyword>
<evidence type="ECO:0000256" key="2">
    <source>
        <dbReference type="SAM" id="Phobius"/>
    </source>
</evidence>
<dbReference type="EMBL" id="JACSQZ010000047">
    <property type="protein sequence ID" value="MBD7915855.1"/>
    <property type="molecule type" value="Genomic_DNA"/>
</dbReference>
<evidence type="ECO:0000256" key="1">
    <source>
        <dbReference type="SAM" id="MobiDB-lite"/>
    </source>
</evidence>
<comment type="caution">
    <text evidence="3">The sequence shown here is derived from an EMBL/GenBank/DDBJ whole genome shotgun (WGS) entry which is preliminary data.</text>
</comment>
<name>A0ABR8Q647_9CLOT</name>
<feature type="compositionally biased region" description="Basic and acidic residues" evidence="1">
    <location>
        <begin position="52"/>
        <end position="85"/>
    </location>
</feature>
<feature type="compositionally biased region" description="Low complexity" evidence="1">
    <location>
        <begin position="128"/>
        <end position="200"/>
    </location>
</feature>
<accession>A0ABR8Q647</accession>
<dbReference type="Proteomes" id="UP000640335">
    <property type="component" value="Unassembled WGS sequence"/>
</dbReference>
<feature type="region of interest" description="Disordered" evidence="1">
    <location>
        <begin position="113"/>
        <end position="202"/>
    </location>
</feature>